<name>A0A7D5H0C0_9PSED</name>
<proteinExistence type="predicted"/>
<organism evidence="1 2">
    <name type="scientific">Pseudomonas eucalypticola</name>
    <dbReference type="NCBI Taxonomy" id="2599595"/>
    <lineage>
        <taxon>Bacteria</taxon>
        <taxon>Pseudomonadati</taxon>
        <taxon>Pseudomonadota</taxon>
        <taxon>Gammaproteobacteria</taxon>
        <taxon>Pseudomonadales</taxon>
        <taxon>Pseudomonadaceae</taxon>
        <taxon>Pseudomonas</taxon>
    </lineage>
</organism>
<dbReference type="EMBL" id="CP056030">
    <property type="protein sequence ID" value="QKZ04565.1"/>
    <property type="molecule type" value="Genomic_DNA"/>
</dbReference>
<reference evidence="1 2" key="1">
    <citation type="submission" date="2020-06" db="EMBL/GenBank/DDBJ databases">
        <title>Pseudomonas eucalypticola sp. nov., an endophyte of Eucalyptus dunnii leaves with biocontrol ability of eucalyptus leaf blight.</title>
        <authorList>
            <person name="Liu Y."/>
            <person name="Song Z."/>
            <person name="Zeng H."/>
            <person name="Lu M."/>
            <person name="Wang X."/>
            <person name="Lian X."/>
            <person name="Zhang Q."/>
        </authorList>
    </citation>
    <scope>NUCLEOTIDE SEQUENCE [LARGE SCALE GENOMIC DNA]</scope>
    <source>
        <strain evidence="1 2">NP-1</strain>
    </source>
</reference>
<protein>
    <submittedName>
        <fullName evidence="1">Uncharacterized protein</fullName>
    </submittedName>
</protein>
<sequence>MNMEGHQARLRAHLVELLKVDPRLDAVYALAGDFPPWVREPGFAGLARIVCGQQVSVASADATTPGVTAVA</sequence>
<dbReference type="RefSeq" id="WP_176570683.1">
    <property type="nucleotide sequence ID" value="NZ_CP056030.1"/>
</dbReference>
<evidence type="ECO:0000313" key="1">
    <source>
        <dbReference type="EMBL" id="QKZ04565.1"/>
    </source>
</evidence>
<keyword evidence="2" id="KW-1185">Reference proteome</keyword>
<dbReference type="KEGG" id="pez:HWQ56_12540"/>
<dbReference type="Proteomes" id="UP000509568">
    <property type="component" value="Chromosome"/>
</dbReference>
<evidence type="ECO:0000313" key="2">
    <source>
        <dbReference type="Proteomes" id="UP000509568"/>
    </source>
</evidence>
<accession>A0A7D5H0C0</accession>
<gene>
    <name evidence="1" type="ORF">HWQ56_12540</name>
</gene>
<dbReference type="AlphaFoldDB" id="A0A7D5H0C0"/>